<feature type="compositionally biased region" description="Low complexity" evidence="2">
    <location>
        <begin position="727"/>
        <end position="742"/>
    </location>
</feature>
<dbReference type="CDD" id="cd15840">
    <property type="entry name" value="SNARE_Qa"/>
    <property type="match status" value="1"/>
</dbReference>
<dbReference type="InterPro" id="IPR045242">
    <property type="entry name" value="Syntaxin"/>
</dbReference>
<protein>
    <recommendedName>
        <fullName evidence="4">t-SNARE coiled-coil homology domain-containing protein</fullName>
    </recommendedName>
</protein>
<evidence type="ECO:0000256" key="3">
    <source>
        <dbReference type="SAM" id="Phobius"/>
    </source>
</evidence>
<dbReference type="GO" id="GO:0000149">
    <property type="term" value="F:SNARE binding"/>
    <property type="evidence" value="ECO:0007669"/>
    <property type="project" value="TreeGrafter"/>
</dbReference>
<feature type="transmembrane region" description="Helical" evidence="3">
    <location>
        <begin position="929"/>
        <end position="947"/>
    </location>
</feature>
<dbReference type="InterPro" id="IPR010989">
    <property type="entry name" value="SNARE"/>
</dbReference>
<evidence type="ECO:0000313" key="5">
    <source>
        <dbReference type="EMBL" id="KAG0259419.1"/>
    </source>
</evidence>
<dbReference type="InterPro" id="IPR006011">
    <property type="entry name" value="Syntaxin_N"/>
</dbReference>
<evidence type="ECO:0000259" key="4">
    <source>
        <dbReference type="PROSITE" id="PS50192"/>
    </source>
</evidence>
<feature type="compositionally biased region" description="Polar residues" evidence="2">
    <location>
        <begin position="216"/>
        <end position="225"/>
    </location>
</feature>
<comment type="caution">
    <text evidence="5">The sequence shown here is derived from an EMBL/GenBank/DDBJ whole genome shotgun (WGS) entry which is preliminary data.</text>
</comment>
<feature type="compositionally biased region" description="Polar residues" evidence="2">
    <location>
        <begin position="785"/>
        <end position="800"/>
    </location>
</feature>
<feature type="compositionally biased region" description="Polar residues" evidence="2">
    <location>
        <begin position="67"/>
        <end position="76"/>
    </location>
</feature>
<sequence length="949" mass="102333">MSFTDLDKSLSTPPLSPNSKEDYLQFHHNTSQTKRDPSSNPSGPGQKRRPRPSPPPTSPAIHLPTGLNITRGSSRDSIGLRHHFAQHPPSPNFTRLQAVQALQAQQPHRQPPSLQGNRYGSNATTVIDPARGGAGGGWPTAAASAGVGSSQGPHKKVRDDTPRPTLHGLSSPPLEIQHTGSGRPLIVSPPLPMSSASASSTNSPASYFDQFHRQQQKFYSQTPTPMTRVIANHAGVLGGGTRGGGFAGEGRDSSLNGRSGDPGDGRSATGPARRPALSPTAASGGPRPFSPEASPTTSRWRTGASSPPPPSIPSSSHGGPATPETPGYLSSFSPLHYYNSYFYGSNSSNNSADSNHRYYNQHNNNNNNNLGSSLQNTSIMEEPSFPLSQNDGYGHSEDGDVDGDVDDARPTSTSTPLSTIVPGESSTSPTEGGAVGGGPKTGQQQYDYESRQLSQQIFNISSNISVLERLIPCLGQRHKDTLEMRESLNSVLDQTRDLVKSANAQVKHLARFHLPQAVQPTTTPPTAASTNAASSSSTRAYGSIGDEAQPLLAIRPSPPPFSQSSSSSHQLHNHIALDRVERGLLRRPGLQYSDLTPAQRQIITARRLTHQRLTKDLTVVTRAFQDLQRRAIEAERQQVAQLRRLSSSCASLRHRQSAASIHEGSPSSSSSSASSISDNDEGAMGQGGVEGVPIVDLDLDLQAISPLMGTTTSTPIGSLHSGKAIASSSSPSSLSSPPSSSSGRAWRPPHGEVIGGVGRVPRQAEEPPTKATPRLPRHPQLHYPHTSTAVSSKHPQQTQTHNHESDHHHHQHHQKQQQQQHPSSRPLHPHDRQLSVQEKAHLAELQWMDNELELQEAILNEREDEILKIEQGMTQVLQVMQELGAMVHEQRSGVEMLQDSISQTRNHTNQAYQELVQASDYDRRRRDKMCYLVLVISLVVSVVLLALTA</sequence>
<dbReference type="GO" id="GO:0006886">
    <property type="term" value="P:intracellular protein transport"/>
    <property type="evidence" value="ECO:0007669"/>
    <property type="project" value="TreeGrafter"/>
</dbReference>
<feature type="region of interest" description="Disordered" evidence="2">
    <location>
        <begin position="353"/>
        <end position="444"/>
    </location>
</feature>
<dbReference type="Pfam" id="PF05739">
    <property type="entry name" value="SNARE"/>
    <property type="match status" value="1"/>
</dbReference>
<keyword evidence="3" id="KW-0472">Membrane</keyword>
<dbReference type="Proteomes" id="UP000807716">
    <property type="component" value="Unassembled WGS sequence"/>
</dbReference>
<keyword evidence="3" id="KW-1133">Transmembrane helix</keyword>
<dbReference type="OrthoDB" id="364348at2759"/>
<feature type="compositionally biased region" description="Low complexity" evidence="2">
    <location>
        <begin position="193"/>
        <end position="206"/>
    </location>
</feature>
<evidence type="ECO:0000313" key="6">
    <source>
        <dbReference type="Proteomes" id="UP000807716"/>
    </source>
</evidence>
<gene>
    <name evidence="5" type="ORF">DFQ27_004079</name>
</gene>
<dbReference type="PROSITE" id="PS50192">
    <property type="entry name" value="T_SNARE"/>
    <property type="match status" value="1"/>
</dbReference>
<feature type="region of interest" description="Disordered" evidence="2">
    <location>
        <begin position="1"/>
        <end position="94"/>
    </location>
</feature>
<dbReference type="EMBL" id="JAAAJB010000285">
    <property type="protein sequence ID" value="KAG0259419.1"/>
    <property type="molecule type" value="Genomic_DNA"/>
</dbReference>
<dbReference type="Gene3D" id="1.20.5.110">
    <property type="match status" value="1"/>
</dbReference>
<feature type="domain" description="T-SNARE coiled-coil homology" evidence="4">
    <location>
        <begin position="856"/>
        <end position="918"/>
    </location>
</feature>
<feature type="compositionally biased region" description="Polar residues" evidence="2">
    <location>
        <begin position="410"/>
        <end position="430"/>
    </location>
</feature>
<feature type="compositionally biased region" description="Polar residues" evidence="2">
    <location>
        <begin position="293"/>
        <end position="304"/>
    </location>
</feature>
<reference evidence="5" key="1">
    <citation type="journal article" date="2020" name="Fungal Divers.">
        <title>Resolving the Mortierellaceae phylogeny through synthesis of multi-gene phylogenetics and phylogenomics.</title>
        <authorList>
            <person name="Vandepol N."/>
            <person name="Liber J."/>
            <person name="Desiro A."/>
            <person name="Na H."/>
            <person name="Kennedy M."/>
            <person name="Barry K."/>
            <person name="Grigoriev I.V."/>
            <person name="Miller A.N."/>
            <person name="O'Donnell K."/>
            <person name="Stajich J.E."/>
            <person name="Bonito G."/>
        </authorList>
    </citation>
    <scope>NUCLEOTIDE SEQUENCE</scope>
    <source>
        <strain evidence="5">BC1065</strain>
    </source>
</reference>
<feature type="region of interest" description="Disordered" evidence="2">
    <location>
        <begin position="518"/>
        <end position="540"/>
    </location>
</feature>
<dbReference type="PANTHER" id="PTHR19957">
    <property type="entry name" value="SYNTAXIN"/>
    <property type="match status" value="1"/>
</dbReference>
<organism evidence="5 6">
    <name type="scientific">Actinomortierella ambigua</name>
    <dbReference type="NCBI Taxonomy" id="1343610"/>
    <lineage>
        <taxon>Eukaryota</taxon>
        <taxon>Fungi</taxon>
        <taxon>Fungi incertae sedis</taxon>
        <taxon>Mucoromycota</taxon>
        <taxon>Mortierellomycotina</taxon>
        <taxon>Mortierellomycetes</taxon>
        <taxon>Mortierellales</taxon>
        <taxon>Mortierellaceae</taxon>
        <taxon>Actinomortierella</taxon>
    </lineage>
</organism>
<proteinExistence type="inferred from homology"/>
<feature type="region of interest" description="Disordered" evidence="2">
    <location>
        <begin position="240"/>
        <end position="327"/>
    </location>
</feature>
<feature type="compositionally biased region" description="Low complexity" evidence="2">
    <location>
        <begin position="353"/>
        <end position="376"/>
    </location>
</feature>
<keyword evidence="6" id="KW-1185">Reference proteome</keyword>
<feature type="region of interest" description="Disordered" evidence="2">
    <location>
        <begin position="714"/>
        <end position="831"/>
    </location>
</feature>
<dbReference type="AlphaFoldDB" id="A0A9P6U4W4"/>
<dbReference type="GO" id="GO:0005484">
    <property type="term" value="F:SNAP receptor activity"/>
    <property type="evidence" value="ECO:0007669"/>
    <property type="project" value="TreeGrafter"/>
</dbReference>
<accession>A0A9P6U4W4</accession>
<dbReference type="SUPFAM" id="SSF47661">
    <property type="entry name" value="t-snare proteins"/>
    <property type="match status" value="1"/>
</dbReference>
<dbReference type="Pfam" id="PF14523">
    <property type="entry name" value="Syntaxin_2"/>
    <property type="match status" value="2"/>
</dbReference>
<feature type="region of interest" description="Disordered" evidence="2">
    <location>
        <begin position="653"/>
        <end position="690"/>
    </location>
</feature>
<name>A0A9P6U4W4_9FUNG</name>
<dbReference type="Gene3D" id="1.20.58.70">
    <property type="match status" value="1"/>
</dbReference>
<dbReference type="GO" id="GO:0012505">
    <property type="term" value="C:endomembrane system"/>
    <property type="evidence" value="ECO:0007669"/>
    <property type="project" value="TreeGrafter"/>
</dbReference>
<feature type="region of interest" description="Disordered" evidence="2">
    <location>
        <begin position="133"/>
        <end position="225"/>
    </location>
</feature>
<feature type="compositionally biased region" description="Low complexity" evidence="2">
    <location>
        <begin position="139"/>
        <end position="152"/>
    </location>
</feature>
<dbReference type="PANTHER" id="PTHR19957:SF38">
    <property type="entry name" value="LD27581P"/>
    <property type="match status" value="1"/>
</dbReference>
<feature type="compositionally biased region" description="Low complexity" evidence="2">
    <location>
        <begin position="520"/>
        <end position="540"/>
    </location>
</feature>
<dbReference type="GO" id="GO:0006906">
    <property type="term" value="P:vesicle fusion"/>
    <property type="evidence" value="ECO:0007669"/>
    <property type="project" value="TreeGrafter"/>
</dbReference>
<dbReference type="GO" id="GO:0031201">
    <property type="term" value="C:SNARE complex"/>
    <property type="evidence" value="ECO:0007669"/>
    <property type="project" value="TreeGrafter"/>
</dbReference>
<keyword evidence="3" id="KW-0812">Transmembrane</keyword>
<dbReference type="InterPro" id="IPR000727">
    <property type="entry name" value="T_SNARE_dom"/>
</dbReference>
<evidence type="ECO:0000256" key="1">
    <source>
        <dbReference type="ARBA" id="ARBA00009063"/>
    </source>
</evidence>
<evidence type="ECO:0000256" key="2">
    <source>
        <dbReference type="SAM" id="MobiDB-lite"/>
    </source>
</evidence>
<feature type="compositionally biased region" description="Low complexity" evidence="2">
    <location>
        <begin position="653"/>
        <end position="677"/>
    </location>
</feature>
<comment type="similarity">
    <text evidence="1">Belongs to the syntaxin family.</text>
</comment>
<dbReference type="GO" id="GO:0048278">
    <property type="term" value="P:vesicle docking"/>
    <property type="evidence" value="ECO:0007669"/>
    <property type="project" value="TreeGrafter"/>
</dbReference>